<dbReference type="Pfam" id="PF11855">
    <property type="entry name" value="DUF3375"/>
    <property type="match status" value="1"/>
</dbReference>
<reference evidence="1 2" key="1">
    <citation type="submission" date="2024-06" db="EMBL/GenBank/DDBJ databases">
        <title>Genomic Encyclopedia of Type Strains, Phase IV (KMG-IV): sequencing the most valuable type-strain genomes for metagenomic binning, comparative biology and taxonomic classification.</title>
        <authorList>
            <person name="Goeker M."/>
        </authorList>
    </citation>
    <scope>NUCLEOTIDE SEQUENCE [LARGE SCALE GENOMIC DNA]</scope>
    <source>
        <strain evidence="1 2">D-501</strain>
    </source>
</reference>
<evidence type="ECO:0008006" key="3">
    <source>
        <dbReference type="Google" id="ProtNLM"/>
    </source>
</evidence>
<organism evidence="1 2">
    <name type="scientific">Sphaerotilus sulfidivorans</name>
    <dbReference type="NCBI Taxonomy" id="639200"/>
    <lineage>
        <taxon>Bacteria</taxon>
        <taxon>Pseudomonadati</taxon>
        <taxon>Pseudomonadota</taxon>
        <taxon>Betaproteobacteria</taxon>
        <taxon>Burkholderiales</taxon>
        <taxon>Sphaerotilaceae</taxon>
        <taxon>Sphaerotilus</taxon>
    </lineage>
</organism>
<evidence type="ECO:0000313" key="1">
    <source>
        <dbReference type="EMBL" id="MET3605808.1"/>
    </source>
</evidence>
<proteinExistence type="predicted"/>
<dbReference type="RefSeq" id="WP_180693052.1">
    <property type="nucleotide sequence ID" value="NZ_JACCPY010000044.1"/>
</dbReference>
<sequence>MKVLHTSEAYQAIREGRVWRLLAADLAPQVLAMLGDLFMGDDKVLPGSVLFERLTRDLEALRSQGHALPQTAQAYAADWLSQGWLSRRFPEGASEEVYELTADAVTALRLIDSIHRPRTAATESRLATVMQQVIGLAEETDTNAHRRLAALMAERDRLDQDIAAVQRGQARTLPEDRAVERAREVIALAQDLTADFRHVRDAFERLHRDLRQSLMEHEGHRGDVLEQLFAGVDLIGNSEAGRTFTAFWRLLTDGEQSLALTESLDAVTHRDFARRLDAGERRFLQSLTTTLLAEGGEVHNVLQQFARSLRSFVQSREFQENRRLHVLLKQAQLAALAAKDHVRANEPSGFTLSLTSSRIRSVAQWTLYDPSLRLPDAHMEDAAPSPWSLQDVEALVRQSEIDFPTLRAHIRAVLLETSQASIADVLRRFPAEQGFGTVVGYVALGARHGEVTEAIQHVSWQSADGERRSARIPAIYFLRETFVDALQ</sequence>
<gene>
    <name evidence="1" type="ORF">ABIC99_003642</name>
</gene>
<protein>
    <recommendedName>
        <fullName evidence="3">DUF3375 domain-containing protein</fullName>
    </recommendedName>
</protein>
<dbReference type="InterPro" id="IPR021804">
    <property type="entry name" value="DUF3375"/>
</dbReference>
<keyword evidence="2" id="KW-1185">Reference proteome</keyword>
<name>A0ABV2IU94_9BURK</name>
<evidence type="ECO:0000313" key="2">
    <source>
        <dbReference type="Proteomes" id="UP001549111"/>
    </source>
</evidence>
<comment type="caution">
    <text evidence="1">The sequence shown here is derived from an EMBL/GenBank/DDBJ whole genome shotgun (WGS) entry which is preliminary data.</text>
</comment>
<dbReference type="Proteomes" id="UP001549111">
    <property type="component" value="Unassembled WGS sequence"/>
</dbReference>
<dbReference type="EMBL" id="JBEPLS010000024">
    <property type="protein sequence ID" value="MET3605808.1"/>
    <property type="molecule type" value="Genomic_DNA"/>
</dbReference>
<accession>A0ABV2IU94</accession>